<organism evidence="2 5">
    <name type="scientific">Aneurinibacillus migulanus</name>
    <name type="common">Bacillus migulanus</name>
    <dbReference type="NCBI Taxonomy" id="47500"/>
    <lineage>
        <taxon>Bacteria</taxon>
        <taxon>Bacillati</taxon>
        <taxon>Bacillota</taxon>
        <taxon>Bacilli</taxon>
        <taxon>Bacillales</taxon>
        <taxon>Paenibacillaceae</taxon>
        <taxon>Aneurinibacillus group</taxon>
        <taxon>Aneurinibacillus</taxon>
    </lineage>
</organism>
<protein>
    <submittedName>
        <fullName evidence="4">NitT/TauT family transport system substrate-binding protein</fullName>
    </submittedName>
</protein>
<dbReference type="GeneID" id="42307802"/>
<proteinExistence type="predicted"/>
<feature type="domain" description="SsuA/THI5-like" evidence="1">
    <location>
        <begin position="109"/>
        <end position="264"/>
    </location>
</feature>
<evidence type="ECO:0000313" key="2">
    <source>
        <dbReference type="EMBL" id="KON97697.1"/>
    </source>
</evidence>
<dbReference type="SUPFAM" id="SSF53850">
    <property type="entry name" value="Periplasmic binding protein-like II"/>
    <property type="match status" value="1"/>
</dbReference>
<dbReference type="GO" id="GO:0009234">
    <property type="term" value="P:menaquinone biosynthetic process"/>
    <property type="evidence" value="ECO:0007669"/>
    <property type="project" value="UniProtKB-UniPathway"/>
</dbReference>
<gene>
    <name evidence="2" type="ORF">AF333_21910</name>
    <name evidence="3" type="ORF">AF333_21940</name>
    <name evidence="4" type="ORF">SAMN04487909_11618</name>
</gene>
<reference evidence="4 6" key="2">
    <citation type="submission" date="2016-10" db="EMBL/GenBank/DDBJ databases">
        <authorList>
            <person name="de Groot N.N."/>
        </authorList>
    </citation>
    <scope>NUCLEOTIDE SEQUENCE [LARGE SCALE GENOMIC DNA]</scope>
    <source>
        <strain evidence="4 6">DSM 2895</strain>
    </source>
</reference>
<dbReference type="Pfam" id="PF09084">
    <property type="entry name" value="NMT1"/>
    <property type="match status" value="1"/>
</dbReference>
<dbReference type="OrthoDB" id="9814375at2"/>
<dbReference type="EMBL" id="LGUG01000004">
    <property type="protein sequence ID" value="KON97697.1"/>
    <property type="molecule type" value="Genomic_DNA"/>
</dbReference>
<dbReference type="PATRIC" id="fig|47500.8.peg.906"/>
<sequence length="328" mass="36574">MLSLPRCIFQALLAGLVVFSVLTGCSKNDTVPSWASNEGTQHVTLLSPKAPSLIPALLIEQQKDAEVKLKVEMWDTVEQLLARVQKNDVQFFAAPLNVGANMYARGLPLQLLHVNTWGSMYLVSLDPEVHNLSDLANKTVYIPGQSGPPDILTRFLLEKEGLEGRVTLAYGVIPDIMQQLAAGTIRYAVLPEPVLSGLRVKLNGRLTEVVDYQQIWWDSFGEDLPQTGIFVNREWAKTHQQEVERFQRQYQDALHETVKQPKTAVNLSTEAFGIPEAVLLQAMPHISLMFKDAVEARSEVERYFNILLQTVPDSIGGVMPDAGFYYGL</sequence>
<evidence type="ECO:0000313" key="6">
    <source>
        <dbReference type="Proteomes" id="UP000182836"/>
    </source>
</evidence>
<dbReference type="STRING" id="47500.AF333_21910"/>
<dbReference type="Gene3D" id="3.40.190.10">
    <property type="entry name" value="Periplasmic binding protein-like II"/>
    <property type="match status" value="2"/>
</dbReference>
<evidence type="ECO:0000259" key="1">
    <source>
        <dbReference type="Pfam" id="PF09084"/>
    </source>
</evidence>
<dbReference type="PANTHER" id="PTHR30024:SF46">
    <property type="entry name" value="ABC TRANSPORTER, SUBSTRATE-BINDING LIPOPROTEIN"/>
    <property type="match status" value="1"/>
</dbReference>
<evidence type="ECO:0000313" key="3">
    <source>
        <dbReference type="EMBL" id="KON97700.1"/>
    </source>
</evidence>
<dbReference type="PROSITE" id="PS51257">
    <property type="entry name" value="PROKAR_LIPOPROTEIN"/>
    <property type="match status" value="1"/>
</dbReference>
<dbReference type="EMBL" id="FNED01000016">
    <property type="protein sequence ID" value="SDJ34475.1"/>
    <property type="molecule type" value="Genomic_DNA"/>
</dbReference>
<dbReference type="EMBL" id="LGUG01000004">
    <property type="protein sequence ID" value="KON97700.1"/>
    <property type="molecule type" value="Genomic_DNA"/>
</dbReference>
<dbReference type="InterPro" id="IPR027024">
    <property type="entry name" value="UCP027386_ABC_sbc_TM0202"/>
</dbReference>
<dbReference type="PANTHER" id="PTHR30024">
    <property type="entry name" value="ALIPHATIC SULFONATES-BINDING PROTEIN-RELATED"/>
    <property type="match status" value="1"/>
</dbReference>
<dbReference type="PIRSF" id="PIRSF027386">
    <property type="entry name" value="UCP027386_ABC_sbc_TM0202"/>
    <property type="match status" value="1"/>
</dbReference>
<dbReference type="Proteomes" id="UP000037269">
    <property type="component" value="Unassembled WGS sequence"/>
</dbReference>
<dbReference type="UniPathway" id="UPA00079"/>
<dbReference type="RefSeq" id="WP_043066787.1">
    <property type="nucleotide sequence ID" value="NZ_BJOA01000238.1"/>
</dbReference>
<evidence type="ECO:0000313" key="4">
    <source>
        <dbReference type="EMBL" id="SDJ34475.1"/>
    </source>
</evidence>
<dbReference type="InterPro" id="IPR015168">
    <property type="entry name" value="SsuA/THI5"/>
</dbReference>
<accession>A0A0D1Y451</accession>
<reference evidence="2 5" key="1">
    <citation type="submission" date="2015-07" db="EMBL/GenBank/DDBJ databases">
        <title>Fjat-14205 dsm 2895.</title>
        <authorList>
            <person name="Liu B."/>
            <person name="Wang J."/>
            <person name="Zhu Y."/>
            <person name="Liu G."/>
            <person name="Chen Q."/>
            <person name="Chen Z."/>
            <person name="Lan J."/>
            <person name="Che J."/>
            <person name="Ge C."/>
            <person name="Shi H."/>
            <person name="Pan Z."/>
            <person name="Liu X."/>
        </authorList>
    </citation>
    <scope>NUCLEOTIDE SEQUENCE [LARGE SCALE GENOMIC DNA]</scope>
    <source>
        <strain evidence="2 5">DSM 2895</strain>
    </source>
</reference>
<dbReference type="Proteomes" id="UP000182836">
    <property type="component" value="Unassembled WGS sequence"/>
</dbReference>
<keyword evidence="5" id="KW-1185">Reference proteome</keyword>
<name>A0A0D1Y451_ANEMI</name>
<dbReference type="AlphaFoldDB" id="A0A0D1Y451"/>
<evidence type="ECO:0000313" key="5">
    <source>
        <dbReference type="Proteomes" id="UP000037269"/>
    </source>
</evidence>